<organism evidence="1 2">
    <name type="scientific">Moraxella lacunata</name>
    <dbReference type="NCBI Taxonomy" id="477"/>
    <lineage>
        <taxon>Bacteria</taxon>
        <taxon>Pseudomonadati</taxon>
        <taxon>Pseudomonadota</taxon>
        <taxon>Gammaproteobacteria</taxon>
        <taxon>Moraxellales</taxon>
        <taxon>Moraxellaceae</taxon>
        <taxon>Moraxella</taxon>
    </lineage>
</organism>
<protein>
    <submittedName>
        <fullName evidence="1">Uncharacterized protein</fullName>
    </submittedName>
</protein>
<comment type="caution">
    <text evidence="1">The sequence shown here is derived from an EMBL/GenBank/DDBJ whole genome shotgun (WGS) entry which is preliminary data.</text>
</comment>
<name>A0A1V4H1C4_MORLA</name>
<evidence type="ECO:0000313" key="2">
    <source>
        <dbReference type="Proteomes" id="UP000191025"/>
    </source>
</evidence>
<dbReference type="Proteomes" id="UP000191025">
    <property type="component" value="Unassembled WGS sequence"/>
</dbReference>
<reference evidence="2" key="1">
    <citation type="submission" date="2017-03" db="EMBL/GenBank/DDBJ databases">
        <title>Draft genome sequence of Moraxella equi CCUG 4950T type strain.</title>
        <authorList>
            <person name="Salva-Serra F."/>
            <person name="Engstrom-Jakobsson H."/>
            <person name="Thorell K."/>
            <person name="Jaen-Luchoro D."/>
            <person name="Gonzales-Siles L."/>
            <person name="Karlsson R."/>
            <person name="Yazdan S."/>
            <person name="Boulund F."/>
            <person name="Johnning A."/>
            <person name="Engstrand L."/>
            <person name="Kristiansson E."/>
            <person name="Moore E."/>
        </authorList>
    </citation>
    <scope>NUCLEOTIDE SEQUENCE [LARGE SCALE GENOMIC DNA]</scope>
    <source>
        <strain evidence="2">CCUG 4441</strain>
    </source>
</reference>
<sequence>MLSTPFDDIIVQGVLSTPLRPHIMVFVVILKFFRCNSKNKATNGGHLWLLSWGFATCGVPLGCP</sequence>
<accession>A0A1V4H1C4</accession>
<gene>
    <name evidence="1" type="ORF">B5J94_02750</name>
</gene>
<dbReference type="AlphaFoldDB" id="A0A1V4H1C4"/>
<evidence type="ECO:0000313" key="1">
    <source>
        <dbReference type="EMBL" id="OPH38722.1"/>
    </source>
</evidence>
<dbReference type="EMBL" id="MXAN01000012">
    <property type="protein sequence ID" value="OPH38722.1"/>
    <property type="molecule type" value="Genomic_DNA"/>
</dbReference>
<proteinExistence type="predicted"/>